<accession>A0A6J5SV09</accession>
<proteinExistence type="predicted"/>
<organism evidence="1">
    <name type="scientific">uncultured Caudovirales phage</name>
    <dbReference type="NCBI Taxonomy" id="2100421"/>
    <lineage>
        <taxon>Viruses</taxon>
        <taxon>Duplodnaviria</taxon>
        <taxon>Heunggongvirae</taxon>
        <taxon>Uroviricota</taxon>
        <taxon>Caudoviricetes</taxon>
        <taxon>Peduoviridae</taxon>
        <taxon>Maltschvirus</taxon>
        <taxon>Maltschvirus maltsch</taxon>
    </lineage>
</organism>
<protein>
    <submittedName>
        <fullName evidence="1">Uncharacterized protein</fullName>
    </submittedName>
</protein>
<reference evidence="1" key="1">
    <citation type="submission" date="2020-05" db="EMBL/GenBank/DDBJ databases">
        <authorList>
            <person name="Chiriac C."/>
            <person name="Salcher M."/>
            <person name="Ghai R."/>
            <person name="Kavagutti S V."/>
        </authorList>
    </citation>
    <scope>NUCLEOTIDE SEQUENCE</scope>
</reference>
<name>A0A6J5SV09_9CAUD</name>
<gene>
    <name evidence="1" type="ORF">UFOVP1604_258</name>
</gene>
<sequence>MAYINFQDDPISKRFNNSFANLCAGDPTKKVLKLLDKCFNIYNKGQSEASFCNLKDFLYPVDSYQLVNFEVCAGDTLLLFDNDLGNQISSVIPGDPDPAHPGDIISVDLDYPFGLNTEYMAHAGTDLSPEYYILTNDKTYSRGCLLYIEYPKTDKMGETVLPANMSSKILLGAFNNGVASSITLPISQFFSHFSNPETLNANNLINKIEITNPNPNFSIKVSGLIVYVKSNNDPNDCAC</sequence>
<evidence type="ECO:0000313" key="1">
    <source>
        <dbReference type="EMBL" id="CAB4219175.1"/>
    </source>
</evidence>
<dbReference type="EMBL" id="LR797474">
    <property type="protein sequence ID" value="CAB4219175.1"/>
    <property type="molecule type" value="Genomic_DNA"/>
</dbReference>